<keyword evidence="8 11" id="KW-1133">Transmembrane helix</keyword>
<dbReference type="GO" id="GO:0015031">
    <property type="term" value="P:protein transport"/>
    <property type="evidence" value="ECO:0007669"/>
    <property type="project" value="UniProtKB-KW"/>
</dbReference>
<evidence type="ECO:0000256" key="2">
    <source>
        <dbReference type="ARBA" id="ARBA00006555"/>
    </source>
</evidence>
<keyword evidence="6 11" id="KW-0812">Transmembrane</keyword>
<dbReference type="SUPFAM" id="SSF49464">
    <property type="entry name" value="Carboxypeptidase regulatory domain-like"/>
    <property type="match status" value="1"/>
</dbReference>
<dbReference type="GO" id="GO:0055085">
    <property type="term" value="P:transmembrane transport"/>
    <property type="evidence" value="ECO:0007669"/>
    <property type="project" value="InterPro"/>
</dbReference>
<keyword evidence="4" id="KW-1003">Cell membrane</keyword>
<evidence type="ECO:0000313" key="14">
    <source>
        <dbReference type="Proteomes" id="UP000305398"/>
    </source>
</evidence>
<dbReference type="InterPro" id="IPR003538">
    <property type="entry name" value="TonB"/>
</dbReference>
<evidence type="ECO:0000313" key="13">
    <source>
        <dbReference type="EMBL" id="QDA60105.1"/>
    </source>
</evidence>
<comment type="similarity">
    <text evidence="2">Belongs to the TonB family.</text>
</comment>
<dbReference type="PRINTS" id="PR01374">
    <property type="entry name" value="TONBPROTEIN"/>
</dbReference>
<sequence length="452" mass="47285">MRPANQQPPSSFPAEPGGHLPLALLRQYVAGTLPPTEQHRVEAHTLDCERCADVLEGLSVSDAETTEHAISQLHTRLKARLAQEAPQRTAGAWQRLAAVVALLVVAGALLWLGLRQPMNSRSAETAAVVRPRAVPKASAPLATKKAAPEYAAAPPTQEADLEALSSTQSSPIRAPRPLSRRKNAADAATPTGEATGLADAVASASMEAKEAPVAVAAPDSAAIGGLAAAPMKAKSSAAFRTQMSNPTANSQGFTGNTRRISGRIIDKQNGAGLPGATIQVKGTSIGASTAADGSFSIAVPKGEDKLTVSSIGYETQEHKLNRDSTFALALSADNKALNEVVVTAVPNSRMPAPPPVAPAPVGGFTAYHEYLKRELKYPDKALEQHLEGSVKLKFTVTAAGTIEDVKVLDSLSPECDQEAIRLVQEGPTWLPGTANGRRAARTVKVTVSFRID</sequence>
<dbReference type="Proteomes" id="UP000305398">
    <property type="component" value="Chromosome"/>
</dbReference>
<gene>
    <name evidence="13" type="ORF">FHG12_08290</name>
</gene>
<feature type="transmembrane region" description="Helical" evidence="11">
    <location>
        <begin position="96"/>
        <end position="114"/>
    </location>
</feature>
<keyword evidence="5" id="KW-0997">Cell inner membrane</keyword>
<evidence type="ECO:0000256" key="7">
    <source>
        <dbReference type="ARBA" id="ARBA00022927"/>
    </source>
</evidence>
<evidence type="ECO:0000259" key="12">
    <source>
        <dbReference type="PROSITE" id="PS52015"/>
    </source>
</evidence>
<name>A0A5B8A0C6_9BACT</name>
<dbReference type="GO" id="GO:0098797">
    <property type="term" value="C:plasma membrane protein complex"/>
    <property type="evidence" value="ECO:0007669"/>
    <property type="project" value="TreeGrafter"/>
</dbReference>
<dbReference type="GO" id="GO:0031992">
    <property type="term" value="F:energy transducer activity"/>
    <property type="evidence" value="ECO:0007669"/>
    <property type="project" value="InterPro"/>
</dbReference>
<dbReference type="InterPro" id="IPR027383">
    <property type="entry name" value="Znf_put"/>
</dbReference>
<dbReference type="Pfam" id="PF13715">
    <property type="entry name" value="CarbopepD_reg_2"/>
    <property type="match status" value="1"/>
</dbReference>
<dbReference type="GO" id="GO:0030288">
    <property type="term" value="C:outer membrane-bounded periplasmic space"/>
    <property type="evidence" value="ECO:0007669"/>
    <property type="project" value="InterPro"/>
</dbReference>
<dbReference type="GO" id="GO:0015891">
    <property type="term" value="P:siderophore transport"/>
    <property type="evidence" value="ECO:0007669"/>
    <property type="project" value="InterPro"/>
</dbReference>
<dbReference type="SUPFAM" id="SSF74653">
    <property type="entry name" value="TolA/TonB C-terminal domain"/>
    <property type="match status" value="1"/>
</dbReference>
<evidence type="ECO:0000256" key="4">
    <source>
        <dbReference type="ARBA" id="ARBA00022475"/>
    </source>
</evidence>
<dbReference type="NCBIfam" id="TIGR01352">
    <property type="entry name" value="tonB_Cterm"/>
    <property type="match status" value="1"/>
</dbReference>
<feature type="domain" description="TonB C-terminal" evidence="12">
    <location>
        <begin position="362"/>
        <end position="452"/>
    </location>
</feature>
<dbReference type="InterPro" id="IPR006260">
    <property type="entry name" value="TonB/TolA_C"/>
</dbReference>
<dbReference type="InterPro" id="IPR008969">
    <property type="entry name" value="CarboxyPept-like_regulatory"/>
</dbReference>
<evidence type="ECO:0000256" key="1">
    <source>
        <dbReference type="ARBA" id="ARBA00004383"/>
    </source>
</evidence>
<keyword evidence="9 11" id="KW-0472">Membrane</keyword>
<dbReference type="InterPro" id="IPR051045">
    <property type="entry name" value="TonB-dependent_transducer"/>
</dbReference>
<keyword evidence="3" id="KW-0813">Transport</keyword>
<evidence type="ECO:0000256" key="5">
    <source>
        <dbReference type="ARBA" id="ARBA00022519"/>
    </source>
</evidence>
<dbReference type="Gene3D" id="3.30.1150.10">
    <property type="match status" value="1"/>
</dbReference>
<dbReference type="InterPro" id="IPR041916">
    <property type="entry name" value="Anti_sigma_zinc_sf"/>
</dbReference>
<proteinExistence type="inferred from homology"/>
<dbReference type="PANTHER" id="PTHR33446:SF2">
    <property type="entry name" value="PROTEIN TONB"/>
    <property type="match status" value="1"/>
</dbReference>
<evidence type="ECO:0000256" key="11">
    <source>
        <dbReference type="SAM" id="Phobius"/>
    </source>
</evidence>
<protein>
    <submittedName>
        <fullName evidence="13">TonB family protein</fullName>
    </submittedName>
</protein>
<evidence type="ECO:0000256" key="10">
    <source>
        <dbReference type="SAM" id="MobiDB-lite"/>
    </source>
</evidence>
<dbReference type="Pfam" id="PF13490">
    <property type="entry name" value="zf-HC2"/>
    <property type="match status" value="1"/>
</dbReference>
<dbReference type="Gene3D" id="1.10.10.1320">
    <property type="entry name" value="Anti-sigma factor, zinc-finger domain"/>
    <property type="match status" value="1"/>
</dbReference>
<dbReference type="InterPro" id="IPR037682">
    <property type="entry name" value="TonB_C"/>
</dbReference>
<reference evidence="13 14" key="1">
    <citation type="submission" date="2019-06" db="EMBL/GenBank/DDBJ databases">
        <authorList>
            <person name="Srinivasan S."/>
        </authorList>
    </citation>
    <scope>NUCLEOTIDE SEQUENCE [LARGE SCALE GENOMIC DNA]</scope>
    <source>
        <strain evidence="13 14">17J68-5</strain>
    </source>
</reference>
<dbReference type="KEGG" id="hyj:FHG12_08290"/>
<feature type="compositionally biased region" description="Low complexity" evidence="10">
    <location>
        <begin position="135"/>
        <end position="158"/>
    </location>
</feature>
<evidence type="ECO:0000256" key="8">
    <source>
        <dbReference type="ARBA" id="ARBA00022989"/>
    </source>
</evidence>
<evidence type="ECO:0000256" key="6">
    <source>
        <dbReference type="ARBA" id="ARBA00022692"/>
    </source>
</evidence>
<dbReference type="AlphaFoldDB" id="A0A5B8A0C6"/>
<organism evidence="13 14">
    <name type="scientific">Hymenobacter jejuensis</name>
    <dbReference type="NCBI Taxonomy" id="2502781"/>
    <lineage>
        <taxon>Bacteria</taxon>
        <taxon>Pseudomonadati</taxon>
        <taxon>Bacteroidota</taxon>
        <taxon>Cytophagia</taxon>
        <taxon>Cytophagales</taxon>
        <taxon>Hymenobacteraceae</taxon>
        <taxon>Hymenobacter</taxon>
    </lineage>
</organism>
<evidence type="ECO:0000256" key="9">
    <source>
        <dbReference type="ARBA" id="ARBA00023136"/>
    </source>
</evidence>
<keyword evidence="14" id="KW-1185">Reference proteome</keyword>
<feature type="region of interest" description="Disordered" evidence="10">
    <location>
        <begin position="135"/>
        <end position="193"/>
    </location>
</feature>
<evidence type="ECO:0000256" key="3">
    <source>
        <dbReference type="ARBA" id="ARBA00022448"/>
    </source>
</evidence>
<dbReference type="RefSeq" id="WP_139515283.1">
    <property type="nucleotide sequence ID" value="NZ_CP040896.1"/>
</dbReference>
<dbReference type="OrthoDB" id="1112758at2"/>
<keyword evidence="7" id="KW-0653">Protein transport</keyword>
<accession>A0A5B8A0C6</accession>
<dbReference type="PANTHER" id="PTHR33446">
    <property type="entry name" value="PROTEIN TONB-RELATED"/>
    <property type="match status" value="1"/>
</dbReference>
<comment type="subcellular location">
    <subcellularLocation>
        <location evidence="1">Cell inner membrane</location>
        <topology evidence="1">Single-pass membrane protein</topology>
        <orientation evidence="1">Periplasmic side</orientation>
    </subcellularLocation>
</comment>
<dbReference type="EMBL" id="CP040896">
    <property type="protein sequence ID" value="QDA60105.1"/>
    <property type="molecule type" value="Genomic_DNA"/>
</dbReference>
<dbReference type="Pfam" id="PF03544">
    <property type="entry name" value="TonB_C"/>
    <property type="match status" value="1"/>
</dbReference>
<dbReference type="Gene3D" id="2.60.40.1120">
    <property type="entry name" value="Carboxypeptidase-like, regulatory domain"/>
    <property type="match status" value="1"/>
</dbReference>
<dbReference type="PROSITE" id="PS52015">
    <property type="entry name" value="TONB_CTD"/>
    <property type="match status" value="1"/>
</dbReference>